<evidence type="ECO:0000313" key="2">
    <source>
        <dbReference type="EMBL" id="PHN06072.1"/>
    </source>
</evidence>
<sequence length="271" mass="31564">MINWILQKNLTKPEVLERIKSALTGPDEMWEEVEVVPFSNEVPEISHRASRNIVYGSTTFMLNAYQDKDLRAGVFFDPRKFRMSHYVSQWGKEMLNADGTLLAFDRIRELNSTPETNWFIRPDSDGKEFAGKVLSYAELVNWSEQICALDLPDLNADTEVWISPPKTIDKEWRLFIVDDEIVSVSRYMHRGELDESATDQPPELLQFARARIDAYRLDDVYVMDIARLGNAYKLIECNCFNGTGFYRHDVEQVIRSVNRFLRKKINEPQNN</sequence>
<evidence type="ECO:0000259" key="1">
    <source>
        <dbReference type="Pfam" id="PF14243"/>
    </source>
</evidence>
<feature type="domain" description="ATP-grasp" evidence="1">
    <location>
        <begin position="104"/>
        <end position="256"/>
    </location>
</feature>
<dbReference type="EMBL" id="PDUD01000019">
    <property type="protein sequence ID" value="PHN06072.1"/>
    <property type="molecule type" value="Genomic_DNA"/>
</dbReference>
<dbReference type="Proteomes" id="UP000223913">
    <property type="component" value="Unassembled WGS sequence"/>
</dbReference>
<dbReference type="Pfam" id="PF14243">
    <property type="entry name" value="R2K_3"/>
    <property type="match status" value="1"/>
</dbReference>
<accession>A0A2D0NC37</accession>
<protein>
    <recommendedName>
        <fullName evidence="1">ATP-grasp domain-containing protein</fullName>
    </recommendedName>
</protein>
<gene>
    <name evidence="2" type="ORF">CRP01_13970</name>
</gene>
<dbReference type="AlphaFoldDB" id="A0A2D0NC37"/>
<organism evidence="2 3">
    <name type="scientific">Flavilitoribacter nigricans (strain ATCC 23147 / DSM 23189 / NBRC 102662 / NCIMB 1420 / SS-2)</name>
    <name type="common">Lewinella nigricans</name>
    <dbReference type="NCBI Taxonomy" id="1122177"/>
    <lineage>
        <taxon>Bacteria</taxon>
        <taxon>Pseudomonadati</taxon>
        <taxon>Bacteroidota</taxon>
        <taxon>Saprospiria</taxon>
        <taxon>Saprospirales</taxon>
        <taxon>Lewinellaceae</taxon>
        <taxon>Flavilitoribacter</taxon>
    </lineage>
</organism>
<dbReference type="RefSeq" id="WP_099150666.1">
    <property type="nucleotide sequence ID" value="NZ_PDUD01000019.1"/>
</dbReference>
<proteinExistence type="predicted"/>
<evidence type="ECO:0000313" key="3">
    <source>
        <dbReference type="Proteomes" id="UP000223913"/>
    </source>
</evidence>
<dbReference type="OrthoDB" id="641345at2"/>
<name>A0A2D0NC37_FLAN2</name>
<keyword evidence="3" id="KW-1185">Reference proteome</keyword>
<comment type="caution">
    <text evidence="2">The sequence shown here is derived from an EMBL/GenBank/DDBJ whole genome shotgun (WGS) entry which is preliminary data.</text>
</comment>
<reference evidence="2 3" key="1">
    <citation type="submission" date="2017-10" db="EMBL/GenBank/DDBJ databases">
        <title>The draft genome sequence of Lewinella nigricans NBRC 102662.</title>
        <authorList>
            <person name="Wang K."/>
        </authorList>
    </citation>
    <scope>NUCLEOTIDE SEQUENCE [LARGE SCALE GENOMIC DNA]</scope>
    <source>
        <strain evidence="2 3">NBRC 102662</strain>
    </source>
</reference>
<dbReference type="InterPro" id="IPR025643">
    <property type="entry name" value="R2K_3"/>
</dbReference>